<organism evidence="1 2">
    <name type="scientific">Candidatus Frankia alpina</name>
    <dbReference type="NCBI Taxonomy" id="2699483"/>
    <lineage>
        <taxon>Bacteria</taxon>
        <taxon>Bacillati</taxon>
        <taxon>Actinomycetota</taxon>
        <taxon>Actinomycetes</taxon>
        <taxon>Frankiales</taxon>
        <taxon>Frankiaceae</taxon>
        <taxon>Frankia</taxon>
    </lineage>
</organism>
<keyword evidence="2" id="KW-1185">Reference proteome</keyword>
<evidence type="ECO:0000313" key="1">
    <source>
        <dbReference type="EMBL" id="THJ74543.1"/>
    </source>
</evidence>
<evidence type="ECO:0000313" key="2">
    <source>
        <dbReference type="Proteomes" id="UP000305282"/>
    </source>
</evidence>
<protein>
    <submittedName>
        <fullName evidence="1">Uncharacterized protein</fullName>
    </submittedName>
</protein>
<name>A0A4S5EQX4_9ACTN</name>
<proteinExistence type="predicted"/>
<accession>A0A4S5EQX4</accession>
<gene>
    <name evidence="1" type="ORF">E7Y31_10825</name>
</gene>
<sequence>MTVQTEISRERVSYYLSRPIIDAVERLTLELSLELGKRVTKADVVDGLLTLGLDQRTKLVREIRKSKGL</sequence>
<dbReference type="Proteomes" id="UP000305282">
    <property type="component" value="Unassembled WGS sequence"/>
</dbReference>
<comment type="caution">
    <text evidence="1">The sequence shown here is derived from an EMBL/GenBank/DDBJ whole genome shotgun (WGS) entry which is preliminary data.</text>
</comment>
<dbReference type="AlphaFoldDB" id="A0A4S5EQX4"/>
<dbReference type="EMBL" id="SSXH01000222">
    <property type="protein sequence ID" value="THJ74543.1"/>
    <property type="molecule type" value="Genomic_DNA"/>
</dbReference>
<reference evidence="1 2" key="1">
    <citation type="submission" date="2019-04" db="EMBL/GenBank/DDBJ databases">
        <title>Draft genome sequences for three unisolated Alnus-infective Frankia Sp+ strains, AgTrS, AiOr and AvVan, the first sequenced Frankia strains able to sporulate in-planta.</title>
        <authorList>
            <person name="Bethencourt L."/>
            <person name="Vautrin F."/>
            <person name="Taib N."/>
            <person name="Dubost A."/>
            <person name="Castro-Garcia L."/>
            <person name="Imbaud O."/>
            <person name="Abrouk D."/>
            <person name="Fournier P."/>
            <person name="Briolay J."/>
            <person name="Nguyen A."/>
            <person name="Normand P."/>
            <person name="Fernandez M.P."/>
            <person name="Brochier-Armanet C."/>
            <person name="Herrera-Belaroussi A."/>
        </authorList>
    </citation>
    <scope>NUCLEOTIDE SEQUENCE [LARGE SCALE GENOMIC DNA]</scope>
    <source>
        <strain evidence="1 2">AvVan</strain>
    </source>
</reference>
<dbReference type="RefSeq" id="WP_136448045.1">
    <property type="nucleotide sequence ID" value="NZ_CADCWT010000156.1"/>
</dbReference>